<sequence>MDLDSVEKTEHSSIGPVQKALLILTTALQGQNYLGAWYIPMLFKLVPQKFHRKLAFNVLAISPHYYRLHEKPEGMSRDQFIQSAHETSINSRQLVARKYIQPHLNTDMLVLDYGCGPGYLASEVSKHCQQVTAIDISSGVIACAKAIHHKSNIQFRVIEANDLSSIPDSSLDLVYSTAVMLHVRDDVCRQILSEFMRVLKPEGKAICEFLTTQGRSTDGLPTNHNGSEQSRSLLKNVKEKYSLLVVPRPLSLIEEIITGVGFEFLTRLNKDEPEDKNAYYAFGQQKL</sequence>
<dbReference type="Pfam" id="PF08241">
    <property type="entry name" value="Methyltransf_11"/>
    <property type="match status" value="1"/>
</dbReference>
<dbReference type="AlphaFoldDB" id="A0A2W1JFL9"/>
<evidence type="ECO:0000313" key="2">
    <source>
        <dbReference type="EMBL" id="PZD72246.1"/>
    </source>
</evidence>
<dbReference type="GO" id="GO:0032259">
    <property type="term" value="P:methylation"/>
    <property type="evidence" value="ECO:0007669"/>
    <property type="project" value="UniProtKB-KW"/>
</dbReference>
<keyword evidence="2" id="KW-0808">Transferase</keyword>
<dbReference type="EC" id="2.1.1.222" evidence="2"/>
<organism evidence="2 3">
    <name type="scientific">Acaryochloris thomasi RCC1774</name>
    <dbReference type="NCBI Taxonomy" id="1764569"/>
    <lineage>
        <taxon>Bacteria</taxon>
        <taxon>Bacillati</taxon>
        <taxon>Cyanobacteriota</taxon>
        <taxon>Cyanophyceae</taxon>
        <taxon>Acaryochloridales</taxon>
        <taxon>Acaryochloridaceae</taxon>
        <taxon>Acaryochloris</taxon>
        <taxon>Acaryochloris thomasi</taxon>
    </lineage>
</organism>
<comment type="caution">
    <text evidence="2">The sequence shown here is derived from an EMBL/GenBank/DDBJ whole genome shotgun (WGS) entry which is preliminary data.</text>
</comment>
<dbReference type="InterPro" id="IPR029063">
    <property type="entry name" value="SAM-dependent_MTases_sf"/>
</dbReference>
<dbReference type="EMBL" id="PQWO01000011">
    <property type="protein sequence ID" value="PZD72246.1"/>
    <property type="molecule type" value="Genomic_DNA"/>
</dbReference>
<proteinExistence type="predicted"/>
<dbReference type="CDD" id="cd02440">
    <property type="entry name" value="AdoMet_MTases"/>
    <property type="match status" value="1"/>
</dbReference>
<dbReference type="Gene3D" id="3.40.50.150">
    <property type="entry name" value="Vaccinia Virus protein VP39"/>
    <property type="match status" value="1"/>
</dbReference>
<evidence type="ECO:0000313" key="3">
    <source>
        <dbReference type="Proteomes" id="UP000248857"/>
    </source>
</evidence>
<dbReference type="RefSeq" id="WP_110987231.1">
    <property type="nucleotide sequence ID" value="NZ_CAWNWM010000011.1"/>
</dbReference>
<keyword evidence="3" id="KW-1185">Reference proteome</keyword>
<evidence type="ECO:0000259" key="1">
    <source>
        <dbReference type="Pfam" id="PF08241"/>
    </source>
</evidence>
<reference evidence="2 3" key="1">
    <citation type="journal article" date="2018" name="Sci. Rep.">
        <title>A novel species of the marine cyanobacterium Acaryochloris with a unique pigment content and lifestyle.</title>
        <authorList>
            <person name="Partensky F."/>
            <person name="Six C."/>
            <person name="Ratin M."/>
            <person name="Garczarek L."/>
            <person name="Vaulot D."/>
            <person name="Probert I."/>
            <person name="Calteau A."/>
            <person name="Gourvil P."/>
            <person name="Marie D."/>
            <person name="Grebert T."/>
            <person name="Bouchier C."/>
            <person name="Le Panse S."/>
            <person name="Gachenot M."/>
            <person name="Rodriguez F."/>
            <person name="Garrido J.L."/>
        </authorList>
    </citation>
    <scope>NUCLEOTIDE SEQUENCE [LARGE SCALE GENOMIC DNA]</scope>
    <source>
        <strain evidence="2 3">RCC1774</strain>
    </source>
</reference>
<dbReference type="SUPFAM" id="SSF53335">
    <property type="entry name" value="S-adenosyl-L-methionine-dependent methyltransferases"/>
    <property type="match status" value="1"/>
</dbReference>
<gene>
    <name evidence="2" type="primary">ubiG_7</name>
    <name evidence="2" type="ORF">C1752_03833</name>
</gene>
<name>A0A2W1JFL9_9CYAN</name>
<dbReference type="PANTHER" id="PTHR43861">
    <property type="entry name" value="TRANS-ACONITATE 2-METHYLTRANSFERASE-RELATED"/>
    <property type="match status" value="1"/>
</dbReference>
<keyword evidence="2" id="KW-0830">Ubiquinone</keyword>
<feature type="domain" description="Methyltransferase type 11" evidence="1">
    <location>
        <begin position="111"/>
        <end position="207"/>
    </location>
</feature>
<keyword evidence="2" id="KW-0489">Methyltransferase</keyword>
<accession>A0A2W1JFL9</accession>
<protein>
    <submittedName>
        <fullName evidence="2">Ubiquinone biosynthesis O-methyltransferase</fullName>
        <ecNumber evidence="2">2.1.1.222</ecNumber>
    </submittedName>
</protein>
<dbReference type="InterPro" id="IPR013216">
    <property type="entry name" value="Methyltransf_11"/>
</dbReference>
<dbReference type="GO" id="GO:0102208">
    <property type="term" value="F:2-polyprenyl-6-hydroxyphenol methylase activity"/>
    <property type="evidence" value="ECO:0007669"/>
    <property type="project" value="UniProtKB-EC"/>
</dbReference>
<dbReference type="OrthoDB" id="9791837at2"/>
<dbReference type="GO" id="GO:0008757">
    <property type="term" value="F:S-adenosylmethionine-dependent methyltransferase activity"/>
    <property type="evidence" value="ECO:0007669"/>
    <property type="project" value="InterPro"/>
</dbReference>
<dbReference type="Proteomes" id="UP000248857">
    <property type="component" value="Unassembled WGS sequence"/>
</dbReference>